<evidence type="ECO:0000256" key="1">
    <source>
        <dbReference type="ARBA" id="ARBA00008416"/>
    </source>
</evidence>
<accession>A0ABQ6HA58</accession>
<organism evidence="5 6">
    <name type="scientific">Thalassotalea loyana</name>
    <dbReference type="NCBI Taxonomy" id="280483"/>
    <lineage>
        <taxon>Bacteria</taxon>
        <taxon>Pseudomonadati</taxon>
        <taxon>Pseudomonadota</taxon>
        <taxon>Gammaproteobacteria</taxon>
        <taxon>Alteromonadales</taxon>
        <taxon>Colwelliaceae</taxon>
        <taxon>Thalassotalea</taxon>
    </lineage>
</organism>
<dbReference type="PIRSF" id="PIRSF006232">
    <property type="entry name" value="Pirin"/>
    <property type="match status" value="1"/>
</dbReference>
<evidence type="ECO:0008006" key="7">
    <source>
        <dbReference type="Google" id="ProtNLM"/>
    </source>
</evidence>
<dbReference type="PANTHER" id="PTHR43212">
    <property type="entry name" value="QUERCETIN 2,3-DIOXYGENASE"/>
    <property type="match status" value="1"/>
</dbReference>
<dbReference type="Pfam" id="PF17954">
    <property type="entry name" value="Pirin_C_2"/>
    <property type="match status" value="1"/>
</dbReference>
<reference evidence="5 6" key="1">
    <citation type="submission" date="2023-03" db="EMBL/GenBank/DDBJ databases">
        <title>Thalassotalea loyana LMG 22536T draft genome sequence.</title>
        <authorList>
            <person name="Sawabe T."/>
        </authorList>
    </citation>
    <scope>NUCLEOTIDE SEQUENCE [LARGE SCALE GENOMIC DNA]</scope>
    <source>
        <strain evidence="5 6">LMG 22536</strain>
    </source>
</reference>
<dbReference type="Pfam" id="PF02678">
    <property type="entry name" value="Pirin"/>
    <property type="match status" value="1"/>
</dbReference>
<proteinExistence type="inferred from homology"/>
<dbReference type="SUPFAM" id="SSF51182">
    <property type="entry name" value="RmlC-like cupins"/>
    <property type="match status" value="1"/>
</dbReference>
<dbReference type="Gene3D" id="2.60.120.10">
    <property type="entry name" value="Jelly Rolls"/>
    <property type="match status" value="2"/>
</dbReference>
<evidence type="ECO:0000256" key="2">
    <source>
        <dbReference type="RuleBase" id="RU003457"/>
    </source>
</evidence>
<comment type="caution">
    <text evidence="5">The sequence shown here is derived from an EMBL/GenBank/DDBJ whole genome shotgun (WGS) entry which is preliminary data.</text>
</comment>
<name>A0ABQ6HA58_9GAMM</name>
<evidence type="ECO:0000259" key="4">
    <source>
        <dbReference type="Pfam" id="PF17954"/>
    </source>
</evidence>
<dbReference type="InterPro" id="IPR012093">
    <property type="entry name" value="Pirin"/>
</dbReference>
<keyword evidence="6" id="KW-1185">Reference proteome</keyword>
<comment type="similarity">
    <text evidence="1 2">Belongs to the pirin family.</text>
</comment>
<feature type="domain" description="Pirin N-terminal" evidence="3">
    <location>
        <begin position="12"/>
        <end position="119"/>
    </location>
</feature>
<evidence type="ECO:0000259" key="3">
    <source>
        <dbReference type="Pfam" id="PF02678"/>
    </source>
</evidence>
<dbReference type="PANTHER" id="PTHR43212:SF2">
    <property type="entry name" value="PIRIN-LIKE PROTEIN YHAK"/>
    <property type="match status" value="1"/>
</dbReference>
<sequence length="231" mass="25420">MILVRKAAERGVANFGWLQSKHSFSFGHYYDPKHMGFSALRVINDDHVAPSAGFETHGHRDMEIISYVLKGEIAHKDSEGNVQVLPAGEFQLMSAGRGIFHSEFNNSAHDALAFLQIWVEPNIKGTVPGYQQKNFGTTEGITTIVTPDGEGSTLQIKQDAKLHQLILTAGKGLDFDRSIGEHVYIHVIQGELLVNETLLQAGDGAKVSQLKNMQLKNKGETQVTALIFELP</sequence>
<gene>
    <name evidence="5" type="ORF">tloyanaT_05860</name>
</gene>
<dbReference type="Proteomes" id="UP001157134">
    <property type="component" value="Unassembled WGS sequence"/>
</dbReference>
<dbReference type="EMBL" id="BSSV01000001">
    <property type="protein sequence ID" value="GLX84334.1"/>
    <property type="molecule type" value="Genomic_DNA"/>
</dbReference>
<evidence type="ECO:0000313" key="6">
    <source>
        <dbReference type="Proteomes" id="UP001157134"/>
    </source>
</evidence>
<dbReference type="InterPro" id="IPR011051">
    <property type="entry name" value="RmlC_Cupin_sf"/>
</dbReference>
<protein>
    <recommendedName>
        <fullName evidence="7">Pirin family protein</fullName>
    </recommendedName>
</protein>
<dbReference type="InterPro" id="IPR041602">
    <property type="entry name" value="Quercetinase_C"/>
</dbReference>
<feature type="domain" description="Quercetin 2,3-dioxygenase C-terminal cupin" evidence="4">
    <location>
        <begin position="144"/>
        <end position="230"/>
    </location>
</feature>
<evidence type="ECO:0000313" key="5">
    <source>
        <dbReference type="EMBL" id="GLX84334.1"/>
    </source>
</evidence>
<dbReference type="InterPro" id="IPR003829">
    <property type="entry name" value="Pirin_N_dom"/>
</dbReference>
<dbReference type="InterPro" id="IPR014710">
    <property type="entry name" value="RmlC-like_jellyroll"/>
</dbReference>
<dbReference type="CDD" id="cd02910">
    <property type="entry name" value="cupin_Yhhw_N"/>
    <property type="match status" value="1"/>
</dbReference>
<dbReference type="RefSeq" id="WP_284295890.1">
    <property type="nucleotide sequence ID" value="NZ_BSSV01000001.1"/>
</dbReference>